<dbReference type="Gene3D" id="3.40.50.720">
    <property type="entry name" value="NAD(P)-binding Rossmann-like Domain"/>
    <property type="match status" value="1"/>
</dbReference>
<evidence type="ECO:0000313" key="7">
    <source>
        <dbReference type="Proteomes" id="UP000190306"/>
    </source>
</evidence>
<dbReference type="Gene3D" id="3.30.360.10">
    <property type="entry name" value="Dihydrodipicolinate Reductase, domain 2"/>
    <property type="match status" value="1"/>
</dbReference>
<gene>
    <name evidence="5" type="ORF">AFM16_05860</name>
    <name evidence="6" type="ORF">HCX60_05980</name>
</gene>
<dbReference type="AlphaFoldDB" id="A0AAE7CJ30"/>
<evidence type="ECO:0000259" key="4">
    <source>
        <dbReference type="Pfam" id="PF22725"/>
    </source>
</evidence>
<evidence type="ECO:0000256" key="2">
    <source>
        <dbReference type="ARBA" id="ARBA00023002"/>
    </source>
</evidence>
<dbReference type="InterPro" id="IPR051317">
    <property type="entry name" value="Gfo/Idh/MocA_oxidoreduct"/>
</dbReference>
<keyword evidence="2" id="KW-0560">Oxidoreductase</keyword>
<dbReference type="EMBL" id="LHQL01000005">
    <property type="protein sequence ID" value="OOQ54102.1"/>
    <property type="molecule type" value="Genomic_DNA"/>
</dbReference>
<evidence type="ECO:0000313" key="8">
    <source>
        <dbReference type="Proteomes" id="UP000502504"/>
    </source>
</evidence>
<dbReference type="GO" id="GO:0016491">
    <property type="term" value="F:oxidoreductase activity"/>
    <property type="evidence" value="ECO:0007669"/>
    <property type="project" value="UniProtKB-KW"/>
</dbReference>
<protein>
    <submittedName>
        <fullName evidence="5 6">Oxidoreductase</fullName>
    </submittedName>
</protein>
<dbReference type="SUPFAM" id="SSF55347">
    <property type="entry name" value="Glyceraldehyde-3-phosphate dehydrogenase-like, C-terminal domain"/>
    <property type="match status" value="1"/>
</dbReference>
<dbReference type="PANTHER" id="PTHR43708:SF5">
    <property type="entry name" value="CONSERVED EXPRESSED OXIDOREDUCTASE (EUROFUNG)-RELATED"/>
    <property type="match status" value="1"/>
</dbReference>
<evidence type="ECO:0000256" key="1">
    <source>
        <dbReference type="ARBA" id="ARBA00010928"/>
    </source>
</evidence>
<reference evidence="6 8" key="2">
    <citation type="submission" date="2020-03" db="EMBL/GenBank/DDBJ databases">
        <title>Is there a link between lipid content and antibiotic production in Streptomyces?</title>
        <authorList>
            <person name="David M."/>
            <person name="Lejeune C."/>
            <person name="Abreu S."/>
            <person name="Thibessard A."/>
            <person name="Leblond P."/>
            <person name="Chaminade P."/>
            <person name="Virolle M.-J."/>
        </authorList>
    </citation>
    <scope>NUCLEOTIDE SEQUENCE [LARGE SCALE GENOMIC DNA]</scope>
    <source>
        <strain evidence="6 8">DSM 41481</strain>
    </source>
</reference>
<dbReference type="Pfam" id="PF22725">
    <property type="entry name" value="GFO_IDH_MocA_C3"/>
    <property type="match status" value="1"/>
</dbReference>
<evidence type="ECO:0000313" key="6">
    <source>
        <dbReference type="EMBL" id="QIT43116.1"/>
    </source>
</evidence>
<dbReference type="EMBL" id="CP050692">
    <property type="protein sequence ID" value="QIT43116.1"/>
    <property type="molecule type" value="Genomic_DNA"/>
</dbReference>
<sequence length="310" mass="33281">MTRPDGRPTRIGLIGLGVISKFYVAAFDRLPGVDLTAVCDLRPAALEPFRTTAETYTAHTDLLADAAVDAVVVNVPNDAHATVCADALAAGVAVCVEKPLATRVEDGRALTALARDKDVTLFTSFHRRYNSAVLRLLQEVTAADAPVRTLTVRYLERIEDHAGSDRWYLDADRCGGGCVADNGPNAFDLVRLFLGDVALEGADVVRDAQGTDRRADIALRAPSGAGARVELDWSYDGEVKDVTVELTDGTRLSADMLAGHPEFKGSLWHEYVGVLGDFDTRLRTGRDAADDGLAALELVDAVYRAEGALR</sequence>
<dbReference type="GO" id="GO:0000166">
    <property type="term" value="F:nucleotide binding"/>
    <property type="evidence" value="ECO:0007669"/>
    <property type="project" value="InterPro"/>
</dbReference>
<dbReference type="InterPro" id="IPR036291">
    <property type="entry name" value="NAD(P)-bd_dom_sf"/>
</dbReference>
<comment type="similarity">
    <text evidence="1">Belongs to the Gfo/Idh/MocA family.</text>
</comment>
<dbReference type="PANTHER" id="PTHR43708">
    <property type="entry name" value="CONSERVED EXPRESSED OXIDOREDUCTASE (EUROFUNG)"/>
    <property type="match status" value="1"/>
</dbReference>
<keyword evidence="7" id="KW-1185">Reference proteome</keyword>
<dbReference type="InterPro" id="IPR055170">
    <property type="entry name" value="GFO_IDH_MocA-like_dom"/>
</dbReference>
<organism evidence="6 8">
    <name type="scientific">Streptomyces antibioticus</name>
    <dbReference type="NCBI Taxonomy" id="1890"/>
    <lineage>
        <taxon>Bacteria</taxon>
        <taxon>Bacillati</taxon>
        <taxon>Actinomycetota</taxon>
        <taxon>Actinomycetes</taxon>
        <taxon>Kitasatosporales</taxon>
        <taxon>Streptomycetaceae</taxon>
        <taxon>Streptomyces</taxon>
    </lineage>
</organism>
<reference evidence="5 7" key="1">
    <citation type="submission" date="2015-07" db="EMBL/GenBank/DDBJ databases">
        <title>Draft Genome Sequence of Streptomyces antibioticus, IMRU 3720 reveals insights in the evolution of actinomycin biosynthetic gene clusters in Streptomyces.</title>
        <authorList>
            <person name="Crnovcic I."/>
            <person name="Ruckert C."/>
            <person name="Kalinowksi J."/>
            <person name="Keller U."/>
        </authorList>
    </citation>
    <scope>NUCLEOTIDE SEQUENCE [LARGE SCALE GENOMIC DNA]</scope>
    <source>
        <strain evidence="5 7">DSM 41481</strain>
    </source>
</reference>
<feature type="domain" description="Gfo/Idh/MocA-like oxidoreductase N-terminal" evidence="3">
    <location>
        <begin position="10"/>
        <end position="123"/>
    </location>
</feature>
<dbReference type="Proteomes" id="UP000502504">
    <property type="component" value="Chromosome"/>
</dbReference>
<evidence type="ECO:0000259" key="3">
    <source>
        <dbReference type="Pfam" id="PF01408"/>
    </source>
</evidence>
<proteinExistence type="inferred from homology"/>
<name>A0AAE7CJ30_STRAT</name>
<accession>A0AAE7CJ30</accession>
<dbReference type="Pfam" id="PF01408">
    <property type="entry name" value="GFO_IDH_MocA"/>
    <property type="match status" value="1"/>
</dbReference>
<dbReference type="RefSeq" id="WP_078632667.1">
    <property type="nucleotide sequence ID" value="NZ_CM007717.1"/>
</dbReference>
<dbReference type="Proteomes" id="UP000190306">
    <property type="component" value="Chromosome"/>
</dbReference>
<feature type="domain" description="GFO/IDH/MocA-like oxidoreductase" evidence="4">
    <location>
        <begin position="147"/>
        <end position="249"/>
    </location>
</feature>
<dbReference type="SUPFAM" id="SSF51735">
    <property type="entry name" value="NAD(P)-binding Rossmann-fold domains"/>
    <property type="match status" value="1"/>
</dbReference>
<evidence type="ECO:0000313" key="5">
    <source>
        <dbReference type="EMBL" id="OOQ54102.1"/>
    </source>
</evidence>
<dbReference type="InterPro" id="IPR000683">
    <property type="entry name" value="Gfo/Idh/MocA-like_OxRdtase_N"/>
</dbReference>